<protein>
    <submittedName>
        <fullName evidence="1">Uncharacterized protein</fullName>
    </submittedName>
</protein>
<name>A0A9J5W753_SOLCO</name>
<sequence>MESLADCYPLAENATFLYRNGLAFQETLDDNESTKDEAMDEEDNEDVVDDNANVLMLFDGAMDVVDGQNMSRSVDLKSKSSAI</sequence>
<organism evidence="1 2">
    <name type="scientific">Solanum commersonii</name>
    <name type="common">Commerson's wild potato</name>
    <name type="synonym">Commerson's nightshade</name>
    <dbReference type="NCBI Taxonomy" id="4109"/>
    <lineage>
        <taxon>Eukaryota</taxon>
        <taxon>Viridiplantae</taxon>
        <taxon>Streptophyta</taxon>
        <taxon>Embryophyta</taxon>
        <taxon>Tracheophyta</taxon>
        <taxon>Spermatophyta</taxon>
        <taxon>Magnoliopsida</taxon>
        <taxon>eudicotyledons</taxon>
        <taxon>Gunneridae</taxon>
        <taxon>Pentapetalae</taxon>
        <taxon>asterids</taxon>
        <taxon>lamiids</taxon>
        <taxon>Solanales</taxon>
        <taxon>Solanaceae</taxon>
        <taxon>Solanoideae</taxon>
        <taxon>Solaneae</taxon>
        <taxon>Solanum</taxon>
    </lineage>
</organism>
<proteinExistence type="predicted"/>
<evidence type="ECO:0000313" key="1">
    <source>
        <dbReference type="EMBL" id="KAG5571467.1"/>
    </source>
</evidence>
<accession>A0A9J5W753</accession>
<dbReference type="Proteomes" id="UP000824120">
    <property type="component" value="Chromosome 12"/>
</dbReference>
<dbReference type="EMBL" id="JACXVP010000012">
    <property type="protein sequence ID" value="KAG5571467.1"/>
    <property type="molecule type" value="Genomic_DNA"/>
</dbReference>
<keyword evidence="2" id="KW-1185">Reference proteome</keyword>
<gene>
    <name evidence="1" type="ORF">H5410_061233</name>
</gene>
<comment type="caution">
    <text evidence="1">The sequence shown here is derived from an EMBL/GenBank/DDBJ whole genome shotgun (WGS) entry which is preliminary data.</text>
</comment>
<evidence type="ECO:0000313" key="2">
    <source>
        <dbReference type="Proteomes" id="UP000824120"/>
    </source>
</evidence>
<dbReference type="AlphaFoldDB" id="A0A9J5W753"/>
<reference evidence="1 2" key="1">
    <citation type="submission" date="2020-09" db="EMBL/GenBank/DDBJ databases">
        <title>De no assembly of potato wild relative species, Solanum commersonii.</title>
        <authorList>
            <person name="Cho K."/>
        </authorList>
    </citation>
    <scope>NUCLEOTIDE SEQUENCE [LARGE SCALE GENOMIC DNA]</scope>
    <source>
        <strain evidence="1">LZ3.2</strain>
        <tissue evidence="1">Leaf</tissue>
    </source>
</reference>